<protein>
    <submittedName>
        <fullName evidence="2">Glycosyltransferase family 8 protein</fullName>
    </submittedName>
</protein>
<feature type="region of interest" description="Disordered" evidence="1">
    <location>
        <begin position="3303"/>
        <end position="3372"/>
    </location>
</feature>
<evidence type="ECO:0000313" key="2">
    <source>
        <dbReference type="EMBL" id="KDQ61218.1"/>
    </source>
</evidence>
<dbReference type="HOGENOM" id="CLU_225042_0_0_1"/>
<dbReference type="EMBL" id="KL197713">
    <property type="protein sequence ID" value="KDQ61218.1"/>
    <property type="molecule type" value="Genomic_DNA"/>
</dbReference>
<dbReference type="Gene3D" id="3.90.550.10">
    <property type="entry name" value="Spore Coat Polysaccharide Biosynthesis Protein SpsA, Chain A"/>
    <property type="match status" value="1"/>
</dbReference>
<accession>A0A067Q2C5</accession>
<sequence>MSGVATRLLFATTIFLLGFNLILLAFTRTNSISTLQSFVTLNSNELPQSFVDNSPLISNETSQYPSASANTLAPIVFAMVMFGATSAEEGSLALKSALMHASRPTDFHIVCSPDAMPVLQEKLDLFSRPAYDIRVKFYPLSEEMVKARADRAGVGSKHAAGVGGLVKVFLHDLLYDVDKVIFFDTDMLFLVDPYLLWREFDEMKHDEMVSFPTLGPQSGTEAVCTCVMLLNLQLMRSVKFMPSTLLPPSTDAFPTTSGATWVNQGVDPLNPDFGDQGLYWAIWKQFPERYKHLSLSWDMTHCRFSYGLSLADGNDNMPESEQISHQEDTRFAPERFPQLFPAIVHFNCQPLYSIVWDEPLNSNRPRWGPFVTIARQYKWVWLNRGNGNAKVTKEVVERARGKWWWDEIEGALGGKGGHRWTGHRGGKQRLECKMDDIDAPSALGWQESISEISAVESMLSAPPAALVITDETSGPSSHPVISGTPTTSDPTTLADATVIQEDLSVLMAVDAAEAVSTLLTGGSDLPLCKSSQATPLEQESFSHAVEKQVPDISRQFTPLSFQDASGAHSGDVRAAVAGDSSIQADLTGATEGDRCLTIGEQDGDTSIPKVEGNISTSRPDPTGIEDSQDVSILQIGADTSSMVDESGDETVIDGSVEKTVPSSADVELVLSGADASKGTETRTGEGSMTKEGPSGGVPRDTVGTVSESSSSAVEQRGEAECRAMNVDSNTVAPALVLAEPIHETSASKVGAEEMGGEDVAAEAPSKQGLEWVHVTPDSQGIDREEGSDDESEDSSDDEDVDDDGNEDEEDDDDDDGDEDEDEQESEGELEDPSEGIRDDLETALDGCSEFQGSFYFHKSYSDAPNPLLRVADLGTIGLPLSEREACVLRTRCIQAPFGKGERTIVDMSVRDTWEIDSTQISFGNPSWTRFVDGVVKEVCTTLGVNFAASKPRCELYKLLLYETGSHFLAHQDTEKTNGMFATTVIVLPSHFTGGAAHLSHAGLSRIVDTSENSLAQTTVLSWYTDVTHEIKPITSGFRLALSYNLIHTTNALRPALSSAQGYVESLRHILLSWRKAAKYTGDCPVKLFCLLDHQYTQANLRGSALKGIDAHKMALLVLLAKELGFHLGLASVEHHCTGDADEECGYGYRRDNVTMGEIESRVLTITHLTDLDGNLLRKDVSFDEESEAIPAEFQEAVEDGDYDKEEYEGYMGNYAGSVERWYRRTVLVIWPDSNNYRIVYSGGNYALALGQLRASTSLTPTRFEKELFEYVLDAASQVKHSPESVLEIACEAACKWGSLRLWLQAVKECSGTKSFSMLTHDRIFKAVEKFGFGAVKPVIEDVLSKETNNMARYDFLKSFARHFGHAQYYPHIAPWLVEYQRQITLTLAKPTTEEYQFLVEIAMNSGGLGALKEIILPQVLAKADTSFVLEWAAHIRHQRGNLAQADSELRIVKQIVVELLSSSILKTDFFAPVPAKVPYPGYQGRQPDPVVGPQVALTFIKACLATDNSGLIGAIVKKLTSRPTGAKSERLQQLASSLLLPLIGQLNCAPLQQEVAFIPDLSNLCQTSIAWFLLDRKASLSKQEFTLILTTVILGGDLTSFPGLVIPKLRSLPCDGQALKEFALEVQTRRDQLCLPGGSKDSIASIVTELVTLVIKKQRTTSSHDIIDLLQLCLVTGNAPLYSTIIQRAIDTSLLAARYVKDVLVPLLPALRGFLNKNGLSPTQEPFASAFKRTMFAWLKHYLGRKPDDKGVSQAIENVKKLPCSCDPCKRVVKFLTSHPDRILNLERIGCPKRKHVETYLSGYCHLVATWDMIRTSPQGLTVTKTDFIFKPAKWRADRHQAQGILKSISADDGELRLIFGLEYVELIQRLNGQPTDTPLAARSNASGAPSSSKPSDTPSFSSSRQLAHAIVNGVDRQHSCWHELIDESANHCSPSSPSTHQPTKSAVQFSLDVSRFKFMDDLRAHSLPKGLESFIHAPTMETMLSASASQLGTPTFAPSPECTSAEPHDVEVATAGESMTSGPVDLPNVSLHHSLALSVDRQAPVNPAEPDVPECPHRSAVFLSDEGQEKTTLERVAFSQGRRLVAIQPDDEDSQFVLQHEADSEAADRTTTSLPAHGPELEVGMVDKADHENVDADETRELDGSSMKGQLDTNFSGIANLGQCPSVPEACEEEAKVLMAEEPPETTVTDPVDGSDIQCSDEIAHEEESDEVEDDGSSASDEDMEIVDPSENIRGDLEKALEGSLGFKGAYSFDRVYEEAPNPYLRLADLGNIGLPLSEREAQVIKTRCFQAPFGKGERTVVDTSVRDTWEMNATQVSFDNPEWTTFINGVVQDVCSTLGVNFAVSRPRCELYKLLLYETGSHFLAHKDTEKANGMFATIIIVLPSRFLGGAAHLSHGGLSRVVDCSSNSMFQTTVLSWYTDVTHEIKPITSGYRLALSYNLIHTTNALRPVLPSTHDSIERLRHILRSWKKAAKARSDKCPAKLMCLLEHEYSQVDLGGSALKGIDAHKMGLLDLLAKELGFCLGLASVECHLTGYAQDNGGYDSEGDDEVSMAEVQEREMSITCLTDLDGNLLRDDVDYDAEEEMIPADLEETVESGGHDEQEYEGYMGNGAGSLERWYRRTVLVIWPNINDFEILYSGGNFPLALKQLRNNISTAPTRTDLQLFEYLFRATEKGNHPKADVLRELCCAAYEWRRVDLWVRAVQGCSGDKSFSLLTVGEIFRATEIFGFEAVRPVIEETLKNDSSNTARYGFLNEFHHWCSNQPSNGYHLAWLEAQHDSVTRSLAAPTADEMQLLLDVAKKYGGLLSLKDTILPQVQAKASPGFLLRWSAYIHNARAAIVGNHSDNEILHQIVMDLISPSISKADFLAPVQVKAPPQQYGFPFYGRQPVPSPNPDIAHSYIRVCLSTDNAPLVSRVIQKLTDGPADFTLEDKAKRASSVLLPLIDLLAKEPDLTQIKSIADMGVLCQTSINWFLLDRKIAPSKQDLSSMLTAIILGGDPTLFASVVVPKLKALPCSEQILGEFVQELQARRDEINLPLDGSVSIPAIITDMVSVIISRSRISSSQSVIDLLQLCFTTGNAPLYSVVLQMAFDPSAFTQQHITQVLVPLPPALRAFISKSGLSPTQEPFASAFRRIMFAWLKQFLGLKPDEQGAAKTLEGIKKLPCSCDPCQRVVKFLTLQPDRTLRLERIGAPKRKHVETHLSRYCRLAATWDTIRSTPQGLTVTKTDLIFKPVSWRASRQQAQGILKTISEDDRELRLIFGLEYTELVQRLSGQPLTPHPLTSSSLEGPLGRTFVRTSASASNVVSQNASSSRLVQTRPTRDPPAASTSASTAATQSPVLPASLSSTTQTPKKRKDFHPDSIIDLCTP</sequence>
<dbReference type="OrthoDB" id="411524at2759"/>
<keyword evidence="3" id="KW-1185">Reference proteome</keyword>
<dbReference type="Proteomes" id="UP000027265">
    <property type="component" value="Unassembled WGS sequence"/>
</dbReference>
<dbReference type="Gene3D" id="2.60.120.620">
    <property type="entry name" value="q2cbj1_9rhob like domain"/>
    <property type="match status" value="2"/>
</dbReference>
<organism evidence="2 3">
    <name type="scientific">Jaapia argillacea MUCL 33604</name>
    <dbReference type="NCBI Taxonomy" id="933084"/>
    <lineage>
        <taxon>Eukaryota</taxon>
        <taxon>Fungi</taxon>
        <taxon>Dikarya</taxon>
        <taxon>Basidiomycota</taxon>
        <taxon>Agaricomycotina</taxon>
        <taxon>Agaricomycetes</taxon>
        <taxon>Agaricomycetidae</taxon>
        <taxon>Jaapiales</taxon>
        <taxon>Jaapiaceae</taxon>
        <taxon>Jaapia</taxon>
    </lineage>
</organism>
<proteinExistence type="predicted"/>
<feature type="region of interest" description="Disordered" evidence="1">
    <location>
        <begin position="599"/>
        <end position="626"/>
    </location>
</feature>
<keyword evidence="2" id="KW-0808">Transferase</keyword>
<feature type="compositionally biased region" description="Low complexity" evidence="1">
    <location>
        <begin position="1890"/>
        <end position="1904"/>
    </location>
</feature>
<dbReference type="PANTHER" id="PTHR33099:SF7">
    <property type="entry name" value="MYND-TYPE DOMAIN-CONTAINING PROTEIN"/>
    <property type="match status" value="1"/>
</dbReference>
<dbReference type="STRING" id="933084.A0A067Q2C5"/>
<dbReference type="InParanoid" id="A0A067Q2C5"/>
<dbReference type="PANTHER" id="PTHR33099">
    <property type="entry name" value="FE2OG DIOXYGENASE DOMAIN-CONTAINING PROTEIN"/>
    <property type="match status" value="1"/>
</dbReference>
<feature type="region of interest" description="Disordered" evidence="1">
    <location>
        <begin position="2203"/>
        <end position="2225"/>
    </location>
</feature>
<feature type="region of interest" description="Disordered" evidence="1">
    <location>
        <begin position="471"/>
        <end position="491"/>
    </location>
</feature>
<feature type="compositionally biased region" description="Polar residues" evidence="1">
    <location>
        <begin position="703"/>
        <end position="713"/>
    </location>
</feature>
<dbReference type="GO" id="GO:0016740">
    <property type="term" value="F:transferase activity"/>
    <property type="evidence" value="ECO:0007669"/>
    <property type="project" value="UniProtKB-KW"/>
</dbReference>
<evidence type="ECO:0000256" key="1">
    <source>
        <dbReference type="SAM" id="MobiDB-lite"/>
    </source>
</evidence>
<gene>
    <name evidence="2" type="ORF">JAAARDRAFT_77215</name>
</gene>
<reference evidence="3" key="1">
    <citation type="journal article" date="2014" name="Proc. Natl. Acad. Sci. U.S.A.">
        <title>Extensive sampling of basidiomycete genomes demonstrates inadequacy of the white-rot/brown-rot paradigm for wood decay fungi.</title>
        <authorList>
            <person name="Riley R."/>
            <person name="Salamov A.A."/>
            <person name="Brown D.W."/>
            <person name="Nagy L.G."/>
            <person name="Floudas D."/>
            <person name="Held B.W."/>
            <person name="Levasseur A."/>
            <person name="Lombard V."/>
            <person name="Morin E."/>
            <person name="Otillar R."/>
            <person name="Lindquist E.A."/>
            <person name="Sun H."/>
            <person name="LaButti K.M."/>
            <person name="Schmutz J."/>
            <person name="Jabbour D."/>
            <person name="Luo H."/>
            <person name="Baker S.E."/>
            <person name="Pisabarro A.G."/>
            <person name="Walton J.D."/>
            <person name="Blanchette R.A."/>
            <person name="Henrissat B."/>
            <person name="Martin F."/>
            <person name="Cullen D."/>
            <person name="Hibbett D.S."/>
            <person name="Grigoriev I.V."/>
        </authorList>
    </citation>
    <scope>NUCLEOTIDE SEQUENCE [LARGE SCALE GENOMIC DNA]</scope>
    <source>
        <strain evidence="3">MUCL 33604</strain>
    </source>
</reference>
<feature type="compositionally biased region" description="Low complexity" evidence="1">
    <location>
        <begin position="3303"/>
        <end position="3316"/>
    </location>
</feature>
<dbReference type="SUPFAM" id="SSF53448">
    <property type="entry name" value="Nucleotide-diphospho-sugar transferases"/>
    <property type="match status" value="1"/>
</dbReference>
<feature type="region of interest" description="Disordered" evidence="1">
    <location>
        <begin position="746"/>
        <end position="836"/>
    </location>
</feature>
<feature type="region of interest" description="Disordered" evidence="1">
    <location>
        <begin position="673"/>
        <end position="718"/>
    </location>
</feature>
<name>A0A067Q2C5_9AGAM</name>
<evidence type="ECO:0000313" key="3">
    <source>
        <dbReference type="Proteomes" id="UP000027265"/>
    </source>
</evidence>
<feature type="compositionally biased region" description="Acidic residues" evidence="1">
    <location>
        <begin position="2205"/>
        <end position="2225"/>
    </location>
</feature>
<feature type="compositionally biased region" description="Acidic residues" evidence="1">
    <location>
        <begin position="785"/>
        <end position="833"/>
    </location>
</feature>
<feature type="compositionally biased region" description="Low complexity" evidence="1">
    <location>
        <begin position="3327"/>
        <end position="3342"/>
    </location>
</feature>
<feature type="region of interest" description="Disordered" evidence="1">
    <location>
        <begin position="1876"/>
        <end position="1905"/>
    </location>
</feature>
<dbReference type="InterPro" id="IPR029044">
    <property type="entry name" value="Nucleotide-diphossugar_trans"/>
</dbReference>